<dbReference type="NCBIfam" id="TIGR03506">
    <property type="entry name" value="FlgEFG_subfam"/>
    <property type="match status" value="2"/>
</dbReference>
<reference evidence="13" key="1">
    <citation type="journal article" date="2009" name="PLoS Genet.">
        <title>Organised genome dynamics in the Escherichia coli species results in highly diverse adaptive paths.</title>
        <authorList>
            <person name="Touchon M."/>
            <person name="Hoede C."/>
            <person name="Tenaillon O."/>
            <person name="Barbe V."/>
            <person name="Baeriswyl S."/>
            <person name="Bidet P."/>
            <person name="Bingen E."/>
            <person name="Bonacorsi S."/>
            <person name="Bouchier C."/>
            <person name="Bouvet O."/>
            <person name="Calteau A."/>
            <person name="Chiapello H."/>
            <person name="Clermont O."/>
            <person name="Cruveiller S."/>
            <person name="Danchin A."/>
            <person name="Diard M."/>
            <person name="Dossat C."/>
            <person name="Karoui M.E."/>
            <person name="Frapy E."/>
            <person name="Garry L."/>
            <person name="Ghigo J.M."/>
            <person name="Gilles A.M."/>
            <person name="Johnson J."/>
            <person name="Le Bouguenec C."/>
            <person name="Lescat M."/>
            <person name="Mangenot S."/>
            <person name="Martinez-Jehanne V."/>
            <person name="Matic I."/>
            <person name="Nassif X."/>
            <person name="Oztas S."/>
            <person name="Petit M.A."/>
            <person name="Pichon C."/>
            <person name="Rouy Z."/>
            <person name="Ruf C.S."/>
            <person name="Schneider D."/>
            <person name="Tourret J."/>
            <person name="Vacherie B."/>
            <person name="Vallenet D."/>
            <person name="Medigue C."/>
            <person name="Rocha E.P.C."/>
            <person name="Denamur E."/>
        </authorList>
    </citation>
    <scope>NUCLEOTIDE SEQUENCE [LARGE SCALE GENOMIC DNA]</scope>
    <source>
        <strain evidence="13">UMN026 / ExPEC</strain>
    </source>
</reference>
<dbReference type="InterPro" id="IPR037925">
    <property type="entry name" value="FlgE/F/G-like"/>
</dbReference>
<evidence type="ECO:0000256" key="6">
    <source>
        <dbReference type="ARBA" id="ARBA00032912"/>
    </source>
</evidence>
<gene>
    <name evidence="12" type="primary">lfgG</name>
    <name evidence="12" type="ordered locus">ECUMN_0275</name>
</gene>
<dbReference type="HOGENOM" id="CLU_013687_0_1_6"/>
<dbReference type="Proteomes" id="UP000007097">
    <property type="component" value="Chromosome"/>
</dbReference>
<evidence type="ECO:0000259" key="10">
    <source>
        <dbReference type="Pfam" id="PF06429"/>
    </source>
</evidence>
<comment type="subunit">
    <text evidence="5 8">The basal body constitutes a major portion of the flagellar organelle and consists of four rings (L,P,S, and M) mounted on a central rod. The rod consists of about 26 subunits of FlgG in the distal portion, and FlgB, FlgC and FlgF are thought to build up the proximal portion of the rod with about 6 subunits each.</text>
</comment>
<dbReference type="Pfam" id="PF06429">
    <property type="entry name" value="Flg_bbr_C"/>
    <property type="match status" value="1"/>
</dbReference>
<dbReference type="InterPro" id="IPR020013">
    <property type="entry name" value="Flagellar_FlgE/F/G"/>
</dbReference>
<dbReference type="AlphaFoldDB" id="B7N8E0"/>
<keyword evidence="12" id="KW-0282">Flagellum</keyword>
<evidence type="ECO:0000256" key="1">
    <source>
        <dbReference type="ARBA" id="ARBA00004117"/>
    </source>
</evidence>
<dbReference type="InterPro" id="IPR001444">
    <property type="entry name" value="Flag_bb_rod_N"/>
</dbReference>
<feature type="domain" description="Flagellar basal-body/hook protein C-terminal" evidence="10">
    <location>
        <begin position="258"/>
        <end position="301"/>
    </location>
</feature>
<dbReference type="InterPro" id="IPR012834">
    <property type="entry name" value="FlgG_G_neg"/>
</dbReference>
<dbReference type="PROSITE" id="PS00588">
    <property type="entry name" value="FLAGELLA_BB_ROD"/>
    <property type="match status" value="1"/>
</dbReference>
<comment type="subcellular location">
    <subcellularLocation>
        <location evidence="1 8">Bacterial flagellum basal body</location>
    </subcellularLocation>
</comment>
<sequence length="303" mass="32256">MVPDATLCVLSGLQACAQTVGRIRRLRRIRQPRPKNNTEFTTMNAALWISKTGLSAQDAEMSAIANNIANVNTTGFKRDRVMFQDLFYQTQEAPGAMLDQNNIMPTGLQFGSGVRIVGTQKTFTEGNVETTDNAMNVAIMGQGFLQVQKANGDIAYTRDGNLQVNADGVLTNSQGLPLQPEIDVPAGATNVAFGEDGTVTAILPGDSDVTELGQLTLVNFANPAGLSAEGDNLYLETAASGQPTEGVPGEDGLGTLQDNALEGSNVDIVNEMVAMITVQRAYEMNAKMVSAADDMLQYISQTL</sequence>
<evidence type="ECO:0000259" key="9">
    <source>
        <dbReference type="Pfam" id="PF00460"/>
    </source>
</evidence>
<keyword evidence="12" id="KW-0969">Cilium</keyword>
<dbReference type="InterPro" id="IPR019776">
    <property type="entry name" value="Flagellar_basal_body_rod_CS"/>
</dbReference>
<dbReference type="PATRIC" id="fig|585056.7.peg.469"/>
<name>B7N8E0_ECOLU</name>
<organism evidence="12 13">
    <name type="scientific">Escherichia coli O17:K52:H18 (strain UMN026 / ExPEC)</name>
    <dbReference type="NCBI Taxonomy" id="585056"/>
    <lineage>
        <taxon>Bacteria</taxon>
        <taxon>Pseudomonadati</taxon>
        <taxon>Pseudomonadota</taxon>
        <taxon>Gammaproteobacteria</taxon>
        <taxon>Enterobacterales</taxon>
        <taxon>Enterobacteriaceae</taxon>
        <taxon>Escherichia</taxon>
    </lineage>
</organism>
<dbReference type="InterPro" id="IPR053967">
    <property type="entry name" value="LlgE_F_G-like_D1"/>
</dbReference>
<evidence type="ECO:0000313" key="13">
    <source>
        <dbReference type="Proteomes" id="UP000007097"/>
    </source>
</evidence>
<evidence type="ECO:0000256" key="7">
    <source>
        <dbReference type="NCBIfam" id="TIGR02488"/>
    </source>
</evidence>
<evidence type="ECO:0000256" key="8">
    <source>
        <dbReference type="RuleBase" id="RU362116"/>
    </source>
</evidence>
<feature type="domain" description="Flagellar hook protein FlgE/F/G-like D1" evidence="11">
    <location>
        <begin position="138"/>
        <end position="201"/>
    </location>
</feature>
<dbReference type="GO" id="GO:0071978">
    <property type="term" value="P:bacterial-type flagellum-dependent swarming motility"/>
    <property type="evidence" value="ECO:0007669"/>
    <property type="project" value="TreeGrafter"/>
</dbReference>
<evidence type="ECO:0000259" key="11">
    <source>
        <dbReference type="Pfam" id="PF22692"/>
    </source>
</evidence>
<dbReference type="KEGG" id="eum:ECUMN_0275"/>
<dbReference type="Pfam" id="PF00460">
    <property type="entry name" value="Flg_bb_rod"/>
    <property type="match status" value="1"/>
</dbReference>
<dbReference type="SUPFAM" id="SSF117143">
    <property type="entry name" value="Flagellar hook protein flgE"/>
    <property type="match status" value="1"/>
</dbReference>
<dbReference type="Pfam" id="PF22692">
    <property type="entry name" value="LlgE_F_G_D1"/>
    <property type="match status" value="1"/>
</dbReference>
<evidence type="ECO:0000256" key="5">
    <source>
        <dbReference type="ARBA" id="ARBA00025933"/>
    </source>
</evidence>
<accession>B7N8E0</accession>
<evidence type="ECO:0000256" key="2">
    <source>
        <dbReference type="ARBA" id="ARBA00009677"/>
    </source>
</evidence>
<dbReference type="GO" id="GO:0009426">
    <property type="term" value="C:bacterial-type flagellum basal body, distal rod"/>
    <property type="evidence" value="ECO:0007669"/>
    <property type="project" value="UniProtKB-UniRule"/>
</dbReference>
<evidence type="ECO:0000313" key="12">
    <source>
        <dbReference type="EMBL" id="CAR11490.1"/>
    </source>
</evidence>
<keyword evidence="4 8" id="KW-0975">Bacterial flagellum</keyword>
<dbReference type="PANTHER" id="PTHR30435">
    <property type="entry name" value="FLAGELLAR PROTEIN"/>
    <property type="match status" value="1"/>
</dbReference>
<dbReference type="PANTHER" id="PTHR30435:SF19">
    <property type="entry name" value="FLAGELLAR BASAL-BODY ROD PROTEIN FLGG"/>
    <property type="match status" value="1"/>
</dbReference>
<evidence type="ECO:0000256" key="3">
    <source>
        <dbReference type="ARBA" id="ARBA00017948"/>
    </source>
</evidence>
<dbReference type="EMBL" id="CU928163">
    <property type="protein sequence ID" value="CAR11490.1"/>
    <property type="molecule type" value="Genomic_DNA"/>
</dbReference>
<proteinExistence type="inferred from homology"/>
<comment type="similarity">
    <text evidence="2 8">Belongs to the flagella basal body rod proteins family.</text>
</comment>
<feature type="domain" description="Flagellar basal body rod protein N-terminal" evidence="9">
    <location>
        <begin position="52"/>
        <end position="77"/>
    </location>
</feature>
<protein>
    <recommendedName>
        <fullName evidence="3 7">Flagellar basal-body rod protein FlgG</fullName>
    </recommendedName>
    <alternativeName>
        <fullName evidence="6 8">Distal rod protein</fullName>
    </alternativeName>
</protein>
<dbReference type="InterPro" id="IPR010930">
    <property type="entry name" value="Flg_bb/hook_C_dom"/>
</dbReference>
<evidence type="ECO:0000256" key="4">
    <source>
        <dbReference type="ARBA" id="ARBA00023143"/>
    </source>
</evidence>
<dbReference type="STRING" id="585056.ECUMN_0275"/>
<keyword evidence="12" id="KW-0966">Cell projection</keyword>
<dbReference type="NCBIfam" id="TIGR02488">
    <property type="entry name" value="flgG_G_neg"/>
    <property type="match status" value="1"/>
</dbReference>